<feature type="chain" id="PRO_5040159724" evidence="1">
    <location>
        <begin position="20"/>
        <end position="130"/>
    </location>
</feature>
<feature type="signal peptide" evidence="1">
    <location>
        <begin position="1"/>
        <end position="19"/>
    </location>
</feature>
<dbReference type="Gene3D" id="3.30.430.10">
    <property type="entry name" value="Killer Toxin P4, subunit A"/>
    <property type="match status" value="1"/>
</dbReference>
<dbReference type="InterPro" id="IPR015131">
    <property type="entry name" value="Killer_tox_Kp4"/>
</dbReference>
<protein>
    <submittedName>
        <fullName evidence="3">Killer toxin</fullName>
    </submittedName>
</protein>
<dbReference type="OrthoDB" id="4177994at2759"/>
<dbReference type="Pfam" id="PF09044">
    <property type="entry name" value="Kp4"/>
    <property type="match status" value="1"/>
</dbReference>
<evidence type="ECO:0000313" key="3">
    <source>
        <dbReference type="EMBL" id="KAH7258498.1"/>
    </source>
</evidence>
<evidence type="ECO:0000259" key="2">
    <source>
        <dbReference type="Pfam" id="PF09044"/>
    </source>
</evidence>
<name>A0A9P9HIZ4_FUSSL</name>
<evidence type="ECO:0000256" key="1">
    <source>
        <dbReference type="SAM" id="SignalP"/>
    </source>
</evidence>
<feature type="domain" description="Killer toxin Kp4" evidence="2">
    <location>
        <begin position="8"/>
        <end position="119"/>
    </location>
</feature>
<dbReference type="AlphaFoldDB" id="A0A9P9HIZ4"/>
<accession>A0A9P9HIZ4</accession>
<gene>
    <name evidence="3" type="ORF">B0J15DRAFT_525738</name>
</gene>
<keyword evidence="4" id="KW-1185">Reference proteome</keyword>
<dbReference type="EMBL" id="JAGTJS010000009">
    <property type="protein sequence ID" value="KAH7258498.1"/>
    <property type="molecule type" value="Genomic_DNA"/>
</dbReference>
<comment type="caution">
    <text evidence="3">The sequence shown here is derived from an EMBL/GenBank/DDBJ whole genome shotgun (WGS) entry which is preliminary data.</text>
</comment>
<dbReference type="InterPro" id="IPR011329">
    <property type="entry name" value="Killer_tox_Kp4/SMK"/>
</dbReference>
<sequence length="130" mass="13757">MQITAIIATALLAAGQAAAGINCKGSSSCGTTSNSLVDLINLANYVDLGRWYQNGEHIVCADNLCAFLQNTGGMPGTKIRSLLVDLSDHGCKKCGSVPVFFPDDNDEKSHGILTVNIVTKPQCRWAACKK</sequence>
<dbReference type="SUPFAM" id="SSF55221">
    <property type="entry name" value="Yeast killer toxins"/>
    <property type="match status" value="1"/>
</dbReference>
<organism evidence="3 4">
    <name type="scientific">Fusarium solani</name>
    <name type="common">Filamentous fungus</name>
    <dbReference type="NCBI Taxonomy" id="169388"/>
    <lineage>
        <taxon>Eukaryota</taxon>
        <taxon>Fungi</taxon>
        <taxon>Dikarya</taxon>
        <taxon>Ascomycota</taxon>
        <taxon>Pezizomycotina</taxon>
        <taxon>Sordariomycetes</taxon>
        <taxon>Hypocreomycetidae</taxon>
        <taxon>Hypocreales</taxon>
        <taxon>Nectriaceae</taxon>
        <taxon>Fusarium</taxon>
        <taxon>Fusarium solani species complex</taxon>
    </lineage>
</organism>
<dbReference type="Proteomes" id="UP000736672">
    <property type="component" value="Unassembled WGS sequence"/>
</dbReference>
<proteinExistence type="predicted"/>
<reference evidence="3" key="1">
    <citation type="journal article" date="2021" name="Nat. Commun.">
        <title>Genetic determinants of endophytism in the Arabidopsis root mycobiome.</title>
        <authorList>
            <person name="Mesny F."/>
            <person name="Miyauchi S."/>
            <person name="Thiergart T."/>
            <person name="Pickel B."/>
            <person name="Atanasova L."/>
            <person name="Karlsson M."/>
            <person name="Huettel B."/>
            <person name="Barry K.W."/>
            <person name="Haridas S."/>
            <person name="Chen C."/>
            <person name="Bauer D."/>
            <person name="Andreopoulos W."/>
            <person name="Pangilinan J."/>
            <person name="LaButti K."/>
            <person name="Riley R."/>
            <person name="Lipzen A."/>
            <person name="Clum A."/>
            <person name="Drula E."/>
            <person name="Henrissat B."/>
            <person name="Kohler A."/>
            <person name="Grigoriev I.V."/>
            <person name="Martin F.M."/>
            <person name="Hacquard S."/>
        </authorList>
    </citation>
    <scope>NUCLEOTIDE SEQUENCE</scope>
    <source>
        <strain evidence="3">FSSC 5 MPI-SDFR-AT-0091</strain>
    </source>
</reference>
<dbReference type="GO" id="GO:0005576">
    <property type="term" value="C:extracellular region"/>
    <property type="evidence" value="ECO:0007669"/>
    <property type="project" value="InterPro"/>
</dbReference>
<evidence type="ECO:0000313" key="4">
    <source>
        <dbReference type="Proteomes" id="UP000736672"/>
    </source>
</evidence>
<keyword evidence="1" id="KW-0732">Signal</keyword>